<evidence type="ECO:0000313" key="11">
    <source>
        <dbReference type="EMBL" id="AKD00057.1"/>
    </source>
</evidence>
<evidence type="ECO:0000256" key="9">
    <source>
        <dbReference type="SAM" id="Phobius"/>
    </source>
</evidence>
<keyword evidence="5" id="KW-1278">Translocase</keyword>
<feature type="transmembrane region" description="Helical" evidence="9">
    <location>
        <begin position="71"/>
        <end position="95"/>
    </location>
</feature>
<dbReference type="SUPFAM" id="SSF81452">
    <property type="entry name" value="Cytochrome c oxidase subunit III-like"/>
    <property type="match status" value="1"/>
</dbReference>
<feature type="transmembrane region" description="Helical" evidence="9">
    <location>
        <begin position="238"/>
        <end position="258"/>
    </location>
</feature>
<evidence type="ECO:0000256" key="8">
    <source>
        <dbReference type="RuleBase" id="RU003375"/>
    </source>
</evidence>
<feature type="transmembrane region" description="Helical" evidence="9">
    <location>
        <begin position="157"/>
        <end position="174"/>
    </location>
</feature>
<evidence type="ECO:0000256" key="3">
    <source>
        <dbReference type="ARBA" id="ARBA00015944"/>
    </source>
</evidence>
<dbReference type="PANTHER" id="PTHR11403">
    <property type="entry name" value="CYTOCHROME C OXIDASE SUBUNIT III"/>
    <property type="match status" value="1"/>
</dbReference>
<keyword evidence="7 9" id="KW-0472">Membrane</keyword>
<keyword evidence="4 8" id="KW-0812">Transmembrane</keyword>
<dbReference type="GO" id="GO:0004129">
    <property type="term" value="F:cytochrome-c oxidase activity"/>
    <property type="evidence" value="ECO:0007669"/>
    <property type="project" value="InterPro"/>
</dbReference>
<accession>A0A0F6Q2W5</accession>
<feature type="transmembrane region" description="Helical" evidence="9">
    <location>
        <begin position="12"/>
        <end position="33"/>
    </location>
</feature>
<dbReference type="Pfam" id="PF00510">
    <property type="entry name" value="COX3"/>
    <property type="match status" value="1"/>
</dbReference>
<evidence type="ECO:0000256" key="6">
    <source>
        <dbReference type="ARBA" id="ARBA00022989"/>
    </source>
</evidence>
<dbReference type="GO" id="GO:0016020">
    <property type="term" value="C:membrane"/>
    <property type="evidence" value="ECO:0007669"/>
    <property type="project" value="UniProtKB-SubCell"/>
</dbReference>
<dbReference type="InterPro" id="IPR024791">
    <property type="entry name" value="Cyt_c/ubiquinol_Oxase_su3"/>
</dbReference>
<proteinExistence type="inferred from homology"/>
<name>A0A0F6Q2W5_9PLAT</name>
<geneLocation type="mitochondrion" evidence="11"/>
<evidence type="ECO:0000259" key="10">
    <source>
        <dbReference type="PROSITE" id="PS50253"/>
    </source>
</evidence>
<dbReference type="PROSITE" id="PS50253">
    <property type="entry name" value="COX3"/>
    <property type="match status" value="1"/>
</dbReference>
<protein>
    <recommendedName>
        <fullName evidence="3 8">Cytochrome c oxidase subunit 3</fullName>
    </recommendedName>
</protein>
<evidence type="ECO:0000256" key="4">
    <source>
        <dbReference type="ARBA" id="ARBA00022692"/>
    </source>
</evidence>
<comment type="similarity">
    <text evidence="2 8">Belongs to the cytochrome c oxidase subunit 3 family.</text>
</comment>
<reference evidence="11" key="1">
    <citation type="journal article" date="2015" name="Mol. Phylogenet. Evol.">
        <title>Elucidating the phylogenetic position of Gnathostomulida and first mitochondrial genomes of Gnathostomulida, Gastrotricha and Polycladida (Platyhelminthes).</title>
        <authorList>
            <person name="Golombek A."/>
            <person name="Tobergte S."/>
            <person name="Struck T.H."/>
        </authorList>
    </citation>
    <scope>NUCLEOTIDE SEQUENCE</scope>
</reference>
<dbReference type="GO" id="GO:0006123">
    <property type="term" value="P:mitochondrial electron transport, cytochrome c to oxygen"/>
    <property type="evidence" value="ECO:0007669"/>
    <property type="project" value="TreeGrafter"/>
</dbReference>
<dbReference type="AlphaFoldDB" id="A0A0F6Q2W5"/>
<feature type="transmembrane region" description="Helical" evidence="9">
    <location>
        <begin position="194"/>
        <end position="218"/>
    </location>
</feature>
<dbReference type="GO" id="GO:0005739">
    <property type="term" value="C:mitochondrion"/>
    <property type="evidence" value="ECO:0007669"/>
    <property type="project" value="TreeGrafter"/>
</dbReference>
<dbReference type="InterPro" id="IPR000298">
    <property type="entry name" value="Cyt_c_oxidase-like_su3"/>
</dbReference>
<dbReference type="PANTHER" id="PTHR11403:SF7">
    <property type="entry name" value="CYTOCHROME C OXIDASE SUBUNIT 3"/>
    <property type="match status" value="1"/>
</dbReference>
<feature type="non-terminal residue" evidence="11">
    <location>
        <position position="1"/>
    </location>
</feature>
<organism evidence="11">
    <name type="scientific">Stylochoplana maculata</name>
    <dbReference type="NCBI Taxonomy" id="1495083"/>
    <lineage>
        <taxon>Eukaryota</taxon>
        <taxon>Metazoa</taxon>
        <taxon>Spiralia</taxon>
        <taxon>Lophotrochozoa</taxon>
        <taxon>Platyhelminthes</taxon>
        <taxon>Rhabditophora</taxon>
        <taxon>Polycladida</taxon>
        <taxon>Acotylea</taxon>
        <taxon>Leptoplanoidea</taxon>
        <taxon>Leptoplanidae</taxon>
        <taxon>Stylochoplana</taxon>
    </lineage>
</organism>
<gene>
    <name evidence="11" type="primary">cox3</name>
</gene>
<evidence type="ECO:0000256" key="1">
    <source>
        <dbReference type="ARBA" id="ARBA00004141"/>
    </source>
</evidence>
<keyword evidence="6 9" id="KW-1133">Transmembrane helix</keyword>
<feature type="transmembrane region" description="Helical" evidence="9">
    <location>
        <begin position="115"/>
        <end position="136"/>
    </location>
</feature>
<dbReference type="Gene3D" id="1.10.287.70">
    <property type="match status" value="1"/>
</dbReference>
<sequence length="261" mass="30254">KAGPFHLVEVSPWPICASLSALGITFGSIYWWHFNNPNIVILGFALNILVAFCWFWDVIKENITGYHNSVVAWGFRFGMILFILSEVMFFFSFFWSYFHNCWGPQFELGYNWPPYGFNTVVIDPFSIPLLNTVILLSSGASVTWAHHSLVSQDYDNGLIGLFLTAGLGAYFLFLQGNEYFLSPFSINSTVYGTVFFMLTGFHGFHVTIGTILLIVCFLRHFYVHFSSDQHVGFEASAWYWHFVDVVWLFLYFFIYWYGFNM</sequence>
<feature type="transmembrane region" description="Helical" evidence="9">
    <location>
        <begin position="39"/>
        <end position="59"/>
    </location>
</feature>
<evidence type="ECO:0000256" key="7">
    <source>
        <dbReference type="ARBA" id="ARBA00023136"/>
    </source>
</evidence>
<feature type="domain" description="Heme-copper oxidase subunit III family profile" evidence="10">
    <location>
        <begin position="1"/>
        <end position="259"/>
    </location>
</feature>
<dbReference type="InterPro" id="IPR033945">
    <property type="entry name" value="Cyt_c_oxase_su3_dom"/>
</dbReference>
<dbReference type="InterPro" id="IPR013833">
    <property type="entry name" value="Cyt_c_oxidase_su3_a-hlx"/>
</dbReference>
<comment type="subcellular location">
    <subcellularLocation>
        <location evidence="1">Membrane</location>
        <topology evidence="1">Multi-pass membrane protein</topology>
    </subcellularLocation>
</comment>
<dbReference type="CDD" id="cd01665">
    <property type="entry name" value="Cyt_c_Oxidase_III"/>
    <property type="match status" value="1"/>
</dbReference>
<comment type="function">
    <text evidence="8">Component of the cytochrome c oxidase, the last enzyme in the mitochondrial electron transport chain which drives oxidative phosphorylation. The respiratory chain contains 3 multisubunit complexes succinate dehydrogenase (complex II, CII), ubiquinol-cytochrome c oxidoreductase (cytochrome b-c1 complex, complex III, CIII) and cytochrome c oxidase (complex IV, CIV), that cooperate to transfer electrons derived from NADH and succinate to molecular oxygen, creating an electrochemical gradient over the inner membrane that drives transmembrane transport and the ATP synthase. Cytochrome c oxidase is the component of the respiratory chain that catalyzes the reduction of oxygen to water. Electrons originating from reduced cytochrome c in the intermembrane space (IMS) are transferred via the dinuclear copper A center (CU(A)) of subunit 2 and heme A of subunit 1 to the active site in subunit 1, a binuclear center (BNC) formed by heme A3 and copper B (CU(B)). The BNC reduces molecular oxygen to 2 water molecules using 4 electrons from cytochrome c in the IMS and 4 protons from the mitochondrial matrix.</text>
</comment>
<dbReference type="EMBL" id="KP965863">
    <property type="protein sequence ID" value="AKD00057.1"/>
    <property type="molecule type" value="Genomic_DNA"/>
</dbReference>
<keyword evidence="8 11" id="KW-0496">Mitochondrion</keyword>
<dbReference type="Gene3D" id="1.20.120.80">
    <property type="entry name" value="Cytochrome c oxidase, subunit III, four-helix bundle"/>
    <property type="match status" value="1"/>
</dbReference>
<dbReference type="InterPro" id="IPR035973">
    <property type="entry name" value="Cyt_c_oxidase_su3-like_sf"/>
</dbReference>
<evidence type="ECO:0000256" key="2">
    <source>
        <dbReference type="ARBA" id="ARBA00010581"/>
    </source>
</evidence>
<evidence type="ECO:0000256" key="5">
    <source>
        <dbReference type="ARBA" id="ARBA00022967"/>
    </source>
</evidence>